<keyword evidence="3" id="KW-1185">Reference proteome</keyword>
<sequence length="162" mass="18061">MRTSEEIYHRVRWDPRFDPARFVLGVDVRRAAPARVPLPAFVPGGDIPWHRILFVEADGEVVWDRAAGLDLIDSSQAGRVPIPRLLRAPFFTAVAPSAWDPSAGWRPAPAVPPGRASGAARLRVLTWNTLWDRYDGDRIATARRRPLLLEALERADADVIAL</sequence>
<proteinExistence type="predicted"/>
<evidence type="ECO:0000313" key="3">
    <source>
        <dbReference type="Proteomes" id="UP001500320"/>
    </source>
</evidence>
<evidence type="ECO:0000313" key="2">
    <source>
        <dbReference type="EMBL" id="GAA3162726.1"/>
    </source>
</evidence>
<comment type="caution">
    <text evidence="2">The sequence shown here is derived from an EMBL/GenBank/DDBJ whole genome shotgun (WGS) entry which is preliminary data.</text>
</comment>
<gene>
    <name evidence="2" type="ORF">GCM10010466_62090</name>
</gene>
<dbReference type="InterPro" id="IPR040459">
    <property type="entry name" value="MJ1316"/>
</dbReference>
<dbReference type="EMBL" id="BAAAUT010000076">
    <property type="protein sequence ID" value="GAA3162726.1"/>
    <property type="molecule type" value="Genomic_DNA"/>
</dbReference>
<evidence type="ECO:0000259" key="1">
    <source>
        <dbReference type="Pfam" id="PF04457"/>
    </source>
</evidence>
<dbReference type="Proteomes" id="UP001500320">
    <property type="component" value="Unassembled WGS sequence"/>
</dbReference>
<organism evidence="2 3">
    <name type="scientific">Planomonospora alba</name>
    <dbReference type="NCBI Taxonomy" id="161354"/>
    <lineage>
        <taxon>Bacteria</taxon>
        <taxon>Bacillati</taxon>
        <taxon>Actinomycetota</taxon>
        <taxon>Actinomycetes</taxon>
        <taxon>Streptosporangiales</taxon>
        <taxon>Streptosporangiaceae</taxon>
        <taxon>Planomonospora</taxon>
    </lineage>
</organism>
<reference evidence="3" key="1">
    <citation type="journal article" date="2019" name="Int. J. Syst. Evol. Microbiol.">
        <title>The Global Catalogue of Microorganisms (GCM) 10K type strain sequencing project: providing services to taxonomists for standard genome sequencing and annotation.</title>
        <authorList>
            <consortium name="The Broad Institute Genomics Platform"/>
            <consortium name="The Broad Institute Genome Sequencing Center for Infectious Disease"/>
            <person name="Wu L."/>
            <person name="Ma J."/>
        </authorList>
    </citation>
    <scope>NUCLEOTIDE SEQUENCE [LARGE SCALE GENOMIC DNA]</scope>
    <source>
        <strain evidence="3">JCM 9373</strain>
    </source>
</reference>
<dbReference type="RefSeq" id="WP_344865778.1">
    <property type="nucleotide sequence ID" value="NZ_BAAAUT010000076.1"/>
</dbReference>
<protein>
    <recommendedName>
        <fullName evidence="1">MJ1316 RNA cyclic group end recognition domain-containing protein</fullName>
    </recommendedName>
</protein>
<accession>A0ABP6NZ91</accession>
<name>A0ABP6NZ91_9ACTN</name>
<dbReference type="Pfam" id="PF04457">
    <property type="entry name" value="MJ1316"/>
    <property type="match status" value="1"/>
</dbReference>
<feature type="domain" description="MJ1316 RNA cyclic group end recognition" evidence="1">
    <location>
        <begin position="1"/>
        <end position="65"/>
    </location>
</feature>